<dbReference type="OrthoDB" id="9801958at2"/>
<dbReference type="AlphaFoldDB" id="A0A1D3TYW8"/>
<evidence type="ECO:0000313" key="6">
    <source>
        <dbReference type="EMBL" id="SCP99691.1"/>
    </source>
</evidence>
<keyword evidence="1" id="KW-0813">Transport</keyword>
<dbReference type="InterPro" id="IPR017871">
    <property type="entry name" value="ABC_transporter-like_CS"/>
</dbReference>
<dbReference type="GO" id="GO:0016887">
    <property type="term" value="F:ATP hydrolysis activity"/>
    <property type="evidence" value="ECO:0007669"/>
    <property type="project" value="InterPro"/>
</dbReference>
<feature type="domain" description="ABC transporter" evidence="5">
    <location>
        <begin position="10"/>
        <end position="241"/>
    </location>
</feature>
<dbReference type="PANTHER" id="PTHR42788:SF13">
    <property type="entry name" value="ALIPHATIC SULFONATES IMPORT ATP-BINDING PROTEIN SSUB"/>
    <property type="match status" value="1"/>
</dbReference>
<dbReference type="InterPro" id="IPR003439">
    <property type="entry name" value="ABC_transporter-like_ATP-bd"/>
</dbReference>
<proteinExistence type="predicted"/>
<dbReference type="PROSITE" id="PS00211">
    <property type="entry name" value="ABC_TRANSPORTER_1"/>
    <property type="match status" value="1"/>
</dbReference>
<sequence length="263" mass="29804">MAREERNIKVKIDNVRKVFNTRNGEMVALNGVSLDIMENEFICVVGPSGCGKSTLLNIIAGLSEATSGTVYCDGKEVTGTGTERGVVFQQYALFPWMTVKKNVEFGLKLQGKGREEASEIAMKYLKMVDLQDFANHYPKELSGGMKQRVAIARAYAVNPSVLLMDEPFGALDAQTRTQLQSELLETWQKERKTCFFITHDVDEAIILAQKVIIMSARPGRIKEIVDIDIPYPRNQETKMTKEFLDLKNHIWGQVYQEYLEVRK</sequence>
<evidence type="ECO:0000256" key="4">
    <source>
        <dbReference type="ARBA" id="ARBA00066388"/>
    </source>
</evidence>
<dbReference type="InterPro" id="IPR050166">
    <property type="entry name" value="ABC_transporter_ATP-bind"/>
</dbReference>
<dbReference type="GO" id="GO:0015418">
    <property type="term" value="F:ABC-type quaternary ammonium compound transporting activity"/>
    <property type="evidence" value="ECO:0007669"/>
    <property type="project" value="UniProtKB-EC"/>
</dbReference>
<dbReference type="SUPFAM" id="SSF52540">
    <property type="entry name" value="P-loop containing nucleoside triphosphate hydrolases"/>
    <property type="match status" value="1"/>
</dbReference>
<dbReference type="CDD" id="cd03293">
    <property type="entry name" value="ABC_NrtD_SsuB_transporters"/>
    <property type="match status" value="1"/>
</dbReference>
<organism evidence="6 7">
    <name type="scientific">Anaerobium acetethylicum</name>
    <dbReference type="NCBI Taxonomy" id="1619234"/>
    <lineage>
        <taxon>Bacteria</taxon>
        <taxon>Bacillati</taxon>
        <taxon>Bacillota</taxon>
        <taxon>Clostridia</taxon>
        <taxon>Lachnospirales</taxon>
        <taxon>Lachnospiraceae</taxon>
        <taxon>Anaerobium</taxon>
    </lineage>
</organism>
<evidence type="ECO:0000256" key="3">
    <source>
        <dbReference type="ARBA" id="ARBA00022840"/>
    </source>
</evidence>
<dbReference type="PROSITE" id="PS50893">
    <property type="entry name" value="ABC_TRANSPORTER_2"/>
    <property type="match status" value="1"/>
</dbReference>
<evidence type="ECO:0000313" key="7">
    <source>
        <dbReference type="Proteomes" id="UP000199315"/>
    </source>
</evidence>
<dbReference type="RefSeq" id="WP_091236972.1">
    <property type="nucleotide sequence ID" value="NZ_FMKA01000053.1"/>
</dbReference>
<name>A0A1D3TYW8_9FIRM</name>
<keyword evidence="2" id="KW-0547">Nucleotide-binding</keyword>
<dbReference type="PANTHER" id="PTHR42788">
    <property type="entry name" value="TAURINE IMPORT ATP-BINDING PROTEIN-RELATED"/>
    <property type="match status" value="1"/>
</dbReference>
<gene>
    <name evidence="6" type="ORF">SAMN05421730_105311</name>
</gene>
<dbReference type="Pfam" id="PF00005">
    <property type="entry name" value="ABC_tran"/>
    <property type="match status" value="1"/>
</dbReference>
<reference evidence="6 7" key="1">
    <citation type="submission" date="2016-09" db="EMBL/GenBank/DDBJ databases">
        <authorList>
            <person name="Capua I."/>
            <person name="De Benedictis P."/>
            <person name="Joannis T."/>
            <person name="Lombin L.H."/>
            <person name="Cattoli G."/>
        </authorList>
    </citation>
    <scope>NUCLEOTIDE SEQUENCE [LARGE SCALE GENOMIC DNA]</scope>
    <source>
        <strain evidence="6 7">GluBS11</strain>
    </source>
</reference>
<keyword evidence="7" id="KW-1185">Reference proteome</keyword>
<accession>A0A1D3TYW8</accession>
<dbReference type="InterPro" id="IPR027417">
    <property type="entry name" value="P-loop_NTPase"/>
</dbReference>
<dbReference type="GO" id="GO:0005524">
    <property type="term" value="F:ATP binding"/>
    <property type="evidence" value="ECO:0007669"/>
    <property type="project" value="UniProtKB-KW"/>
</dbReference>
<dbReference type="Proteomes" id="UP000199315">
    <property type="component" value="Unassembled WGS sequence"/>
</dbReference>
<dbReference type="FunFam" id="3.40.50.300:FF:000425">
    <property type="entry name" value="Probable ABC transporter, ATP-binding subunit"/>
    <property type="match status" value="1"/>
</dbReference>
<dbReference type="STRING" id="1619234.SAMN05421730_105311"/>
<evidence type="ECO:0000256" key="1">
    <source>
        <dbReference type="ARBA" id="ARBA00022448"/>
    </source>
</evidence>
<protein>
    <recommendedName>
        <fullName evidence="4">ABC-type quaternary amine transporter</fullName>
        <ecNumber evidence="4">7.6.2.9</ecNumber>
    </recommendedName>
</protein>
<dbReference type="EC" id="7.6.2.9" evidence="4"/>
<evidence type="ECO:0000259" key="5">
    <source>
        <dbReference type="PROSITE" id="PS50893"/>
    </source>
</evidence>
<keyword evidence="3 6" id="KW-0067">ATP-binding</keyword>
<dbReference type="SMART" id="SM00382">
    <property type="entry name" value="AAA"/>
    <property type="match status" value="1"/>
</dbReference>
<evidence type="ECO:0000256" key="2">
    <source>
        <dbReference type="ARBA" id="ARBA00022741"/>
    </source>
</evidence>
<dbReference type="Gene3D" id="3.40.50.300">
    <property type="entry name" value="P-loop containing nucleotide triphosphate hydrolases"/>
    <property type="match status" value="1"/>
</dbReference>
<dbReference type="InterPro" id="IPR003593">
    <property type="entry name" value="AAA+_ATPase"/>
</dbReference>
<dbReference type="EMBL" id="FMKA01000053">
    <property type="protein sequence ID" value="SCP99691.1"/>
    <property type="molecule type" value="Genomic_DNA"/>
</dbReference>